<dbReference type="PATRIC" id="fig|1807.13.peg.5456"/>
<dbReference type="CDD" id="cd02042">
    <property type="entry name" value="ParAB_family"/>
    <property type="match status" value="1"/>
</dbReference>
<dbReference type="AlphaFoldDB" id="A0A0M2JX66"/>
<dbReference type="Gene3D" id="3.40.50.300">
    <property type="entry name" value="P-loop containing nucleotide triphosphate hydrolases"/>
    <property type="match status" value="1"/>
</dbReference>
<dbReference type="RefSeq" id="WP_046365615.1">
    <property type="nucleotide sequence ID" value="NZ_LAUZ02000104.1"/>
</dbReference>
<proteinExistence type="predicted"/>
<keyword evidence="3" id="KW-1185">Reference proteome</keyword>
<evidence type="ECO:0000259" key="1">
    <source>
        <dbReference type="Pfam" id="PF13614"/>
    </source>
</evidence>
<dbReference type="PANTHER" id="PTHR13696">
    <property type="entry name" value="P-LOOP CONTAINING NUCLEOSIDE TRIPHOSPHATE HYDROLASE"/>
    <property type="match status" value="1"/>
</dbReference>
<dbReference type="SUPFAM" id="SSF52540">
    <property type="entry name" value="P-loop containing nucleoside triphosphate hydrolases"/>
    <property type="match status" value="1"/>
</dbReference>
<organism evidence="2 3">
    <name type="scientific">Mycolicibacterium obuense</name>
    <dbReference type="NCBI Taxonomy" id="1807"/>
    <lineage>
        <taxon>Bacteria</taxon>
        <taxon>Bacillati</taxon>
        <taxon>Actinomycetota</taxon>
        <taxon>Actinomycetes</taxon>
        <taxon>Mycobacteriales</taxon>
        <taxon>Mycobacteriaceae</taxon>
        <taxon>Mycolicibacterium</taxon>
    </lineage>
</organism>
<reference evidence="2 3" key="1">
    <citation type="journal article" date="2015" name="Genome Announc.">
        <title>Draft Genome Sequence of Mycobacterium obuense Strain UC1, Isolated from Patient Sputum.</title>
        <authorList>
            <person name="Greninger A.L."/>
            <person name="Cunningham G."/>
            <person name="Hsu E.D."/>
            <person name="Yu J.M."/>
            <person name="Chiu C.Y."/>
            <person name="Miller S."/>
        </authorList>
    </citation>
    <scope>NUCLEOTIDE SEQUENCE [LARGE SCALE GENOMIC DNA]</scope>
    <source>
        <strain evidence="2 3">UC1</strain>
    </source>
</reference>
<dbReference type="Pfam" id="PF13614">
    <property type="entry name" value="AAA_31"/>
    <property type="match status" value="1"/>
</dbReference>
<dbReference type="InterPro" id="IPR050678">
    <property type="entry name" value="DNA_Partitioning_ATPase"/>
</dbReference>
<evidence type="ECO:0000313" key="2">
    <source>
        <dbReference type="EMBL" id="KKE99415.1"/>
    </source>
</evidence>
<sequence length="260" mass="27966">MQPKRHALANQKGGVGKTATTLGLASAISHRGGRALIVDMDPQANATEGLGIYTEDGQLTTADLMDRTEAGSAIDAVVATDWNGIDLVPSHLDLSNAESSGASDLVFRLDVAFEGLDLSPYDAVLFDCPPSLGKLLFAVLLTVDSVYAITEPTKDSVKGVTRLETTVQKVKLRPNPRLELSKIIISRRQNKGEHIDRERELREAYGDLVARTVIPDLGARQDAHSAEIPMHKFRGGRALSLQVAYDDLLDELGITIGANA</sequence>
<dbReference type="Proteomes" id="UP000034150">
    <property type="component" value="Unassembled WGS sequence"/>
</dbReference>
<name>A0A0M2JX66_9MYCO</name>
<dbReference type="EMBL" id="LAUZ02000104">
    <property type="protein sequence ID" value="KKE99415.1"/>
    <property type="molecule type" value="Genomic_DNA"/>
</dbReference>
<dbReference type="OrthoDB" id="345269at2"/>
<protein>
    <submittedName>
        <fullName evidence="2">Cobyrinic acid a,c-diamide synthase</fullName>
    </submittedName>
</protein>
<gene>
    <name evidence="2" type="ORF">WN67_24220</name>
</gene>
<dbReference type="PANTHER" id="PTHR13696:SF52">
    <property type="entry name" value="PARA FAMILY PROTEIN CT_582"/>
    <property type="match status" value="1"/>
</dbReference>
<dbReference type="InterPro" id="IPR027417">
    <property type="entry name" value="P-loop_NTPase"/>
</dbReference>
<dbReference type="InterPro" id="IPR025669">
    <property type="entry name" value="AAA_dom"/>
</dbReference>
<feature type="domain" description="AAA" evidence="1">
    <location>
        <begin position="7"/>
        <end position="179"/>
    </location>
</feature>
<comment type="caution">
    <text evidence="2">The sequence shown here is derived from an EMBL/GenBank/DDBJ whole genome shotgun (WGS) entry which is preliminary data.</text>
</comment>
<accession>A0A0M2JX66</accession>
<evidence type="ECO:0000313" key="3">
    <source>
        <dbReference type="Proteomes" id="UP000034150"/>
    </source>
</evidence>